<keyword evidence="6 7" id="KW-0592">Phosphate transport</keyword>
<feature type="chain" id="PRO_5024373538" description="Phosphate-binding protein PstS" evidence="8">
    <location>
        <begin position="27"/>
        <end position="344"/>
    </location>
</feature>
<dbReference type="InterPro" id="IPR024370">
    <property type="entry name" value="PBP_domain"/>
</dbReference>
<name>A0A5M8FRK9_9GAMM</name>
<evidence type="ECO:0000313" key="10">
    <source>
        <dbReference type="EMBL" id="KAA6185535.1"/>
    </source>
</evidence>
<gene>
    <name evidence="10" type="primary">pstS</name>
    <name evidence="10" type="ORF">F2Q65_08635</name>
</gene>
<proteinExistence type="inferred from homology"/>
<dbReference type="RefSeq" id="WP_150092427.1">
    <property type="nucleotide sequence ID" value="NZ_JBFUOH010000097.1"/>
</dbReference>
<dbReference type="Pfam" id="PF12849">
    <property type="entry name" value="PBP_like_2"/>
    <property type="match status" value="1"/>
</dbReference>
<dbReference type="Gene3D" id="3.40.190.10">
    <property type="entry name" value="Periplasmic binding protein-like II"/>
    <property type="match status" value="2"/>
</dbReference>
<evidence type="ECO:0000259" key="9">
    <source>
        <dbReference type="Pfam" id="PF12849"/>
    </source>
</evidence>
<accession>A0A5M8FRK9</accession>
<evidence type="ECO:0000256" key="5">
    <source>
        <dbReference type="ARBA" id="ARBA00022448"/>
    </source>
</evidence>
<dbReference type="OrthoDB" id="9801510at2"/>
<comment type="subunit">
    <text evidence="3 7">The complex is composed of two ATP-binding proteins (PstB), two transmembrane proteins (PstC and PstA) and a solute-binding protein (PstS).</text>
</comment>
<dbReference type="PIRSF" id="PIRSF002756">
    <property type="entry name" value="PstS"/>
    <property type="match status" value="1"/>
</dbReference>
<dbReference type="CDD" id="cd13565">
    <property type="entry name" value="PBP2_PstS"/>
    <property type="match status" value="1"/>
</dbReference>
<comment type="caution">
    <text evidence="10">The sequence shown here is derived from an EMBL/GenBank/DDBJ whole genome shotgun (WGS) entry which is preliminary data.</text>
</comment>
<dbReference type="NCBIfam" id="TIGR00975">
    <property type="entry name" value="3a0107s03"/>
    <property type="match status" value="1"/>
</dbReference>
<evidence type="ECO:0000313" key="11">
    <source>
        <dbReference type="Proteomes" id="UP000322981"/>
    </source>
</evidence>
<comment type="function">
    <text evidence="1 7">Part of the ABC transporter complex PstSACB involved in phosphate import.</text>
</comment>
<reference evidence="10 11" key="1">
    <citation type="submission" date="2019-09" db="EMBL/GenBank/DDBJ databases">
        <title>Whole-genome sequence of the purple sulfur bacterium Thiohalocapsa marina DSM 19078.</title>
        <authorList>
            <person name="Kyndt J.A."/>
            <person name="Meyer T.E."/>
        </authorList>
    </citation>
    <scope>NUCLEOTIDE SEQUENCE [LARGE SCALE GENOMIC DNA]</scope>
    <source>
        <strain evidence="10 11">DSM 19078</strain>
    </source>
</reference>
<evidence type="ECO:0000256" key="7">
    <source>
        <dbReference type="PIRNR" id="PIRNR002756"/>
    </source>
</evidence>
<evidence type="ECO:0000256" key="1">
    <source>
        <dbReference type="ARBA" id="ARBA00002841"/>
    </source>
</evidence>
<evidence type="ECO:0000256" key="4">
    <source>
        <dbReference type="ARBA" id="ARBA00021889"/>
    </source>
</evidence>
<dbReference type="SUPFAM" id="SSF53850">
    <property type="entry name" value="Periplasmic binding protein-like II"/>
    <property type="match status" value="1"/>
</dbReference>
<evidence type="ECO:0000256" key="2">
    <source>
        <dbReference type="ARBA" id="ARBA00008725"/>
    </source>
</evidence>
<protein>
    <recommendedName>
        <fullName evidence="4 7">Phosphate-binding protein PstS</fullName>
    </recommendedName>
</protein>
<dbReference type="Proteomes" id="UP000322981">
    <property type="component" value="Unassembled WGS sequence"/>
</dbReference>
<dbReference type="GO" id="GO:0035435">
    <property type="term" value="P:phosphate ion transmembrane transport"/>
    <property type="evidence" value="ECO:0007669"/>
    <property type="project" value="InterPro"/>
</dbReference>
<keyword evidence="5 7" id="KW-0813">Transport</keyword>
<dbReference type="AlphaFoldDB" id="A0A5M8FRK9"/>
<sequence length="344" mass="37300">MNNRLGFPVAFVLALLAIGVALPAMAKDEVKLVGAGASFPDPLYLRWFRDYYRANPDIEIDYQSIGSSGGIRDLLNGRVDFIGSDIPLTEAQQAQVDGGVTQLPMTAGAITVIYNLDGVAELRLPRQVLADIFLGRIERWNDPALKAANPDVALPAAPITVVARSEGSGTSYHFTQHLSAISPAFAESIGTTMTPNWPATLKKRGGLVRGRGNDGVAAFVKSIPGAIGYVQYAFAYLTGMHMATVENHSGEFVRPSPESFDAVMQSVGPVLEPERMVDPAAKGAYPIVALSWFIMRDRYDDPAKRQILVDFIGFALHQGQEMSERLGYIRFSDQAVSNVLGRLN</sequence>
<dbReference type="GO" id="GO:0042301">
    <property type="term" value="F:phosphate ion binding"/>
    <property type="evidence" value="ECO:0007669"/>
    <property type="project" value="InterPro"/>
</dbReference>
<dbReference type="GO" id="GO:0043190">
    <property type="term" value="C:ATP-binding cassette (ABC) transporter complex"/>
    <property type="evidence" value="ECO:0007669"/>
    <property type="project" value="InterPro"/>
</dbReference>
<feature type="signal peptide" evidence="8">
    <location>
        <begin position="1"/>
        <end position="26"/>
    </location>
</feature>
<dbReference type="EMBL" id="VWXX01000009">
    <property type="protein sequence ID" value="KAA6185535.1"/>
    <property type="molecule type" value="Genomic_DNA"/>
</dbReference>
<evidence type="ECO:0000256" key="6">
    <source>
        <dbReference type="ARBA" id="ARBA00022592"/>
    </source>
</evidence>
<dbReference type="PANTHER" id="PTHR42996:SF1">
    <property type="entry name" value="PHOSPHATE-BINDING PROTEIN PSTS"/>
    <property type="match status" value="1"/>
</dbReference>
<evidence type="ECO:0000256" key="3">
    <source>
        <dbReference type="ARBA" id="ARBA00011529"/>
    </source>
</evidence>
<feature type="domain" description="PBP" evidence="9">
    <location>
        <begin position="30"/>
        <end position="315"/>
    </location>
</feature>
<keyword evidence="8" id="KW-0732">Signal</keyword>
<comment type="similarity">
    <text evidence="2 7">Belongs to the PstS family.</text>
</comment>
<dbReference type="PANTHER" id="PTHR42996">
    <property type="entry name" value="PHOSPHATE-BINDING PROTEIN PSTS"/>
    <property type="match status" value="1"/>
</dbReference>
<keyword evidence="11" id="KW-1185">Reference proteome</keyword>
<evidence type="ECO:0000256" key="8">
    <source>
        <dbReference type="SAM" id="SignalP"/>
    </source>
</evidence>
<dbReference type="InterPro" id="IPR005673">
    <property type="entry name" value="ABC_phos-bd_PstS"/>
</dbReference>
<organism evidence="10 11">
    <name type="scientific">Thiohalocapsa marina</name>
    <dbReference type="NCBI Taxonomy" id="424902"/>
    <lineage>
        <taxon>Bacteria</taxon>
        <taxon>Pseudomonadati</taxon>
        <taxon>Pseudomonadota</taxon>
        <taxon>Gammaproteobacteria</taxon>
        <taxon>Chromatiales</taxon>
        <taxon>Chromatiaceae</taxon>
        <taxon>Thiohalocapsa</taxon>
    </lineage>
</organism>
<dbReference type="InterPro" id="IPR050962">
    <property type="entry name" value="Phosphate-bind_PstS"/>
</dbReference>